<sequence>MTWNLKWLAAGLSFAVLAPFAANAQTKEITIAYQDMIVPWRVAMANQDLEKATGWKINWRQFGGGGDVVKAMASGDVAIGEAGSSPIAAALSQGVEVELFWILDDIGDAEALVVRNGSGIDKPADLKGKKLATPFVSTSHYHLMFALSEFGFKAGDVQVLNMRPAEIAAAWQRGDIDGAFIWDPALSQAKQNGKVLVSSGGLSDKGRPTFDGLIVQKSFAKANPEFMTKFVQTIAAADEKYRQNKAAWTTGSAEVAAVAKLTGAKPEMVPDALALYRFLPPDVQASERWLGGGKNSGAAKALADTAEFLKEQKRVSNVLPDYSVGVNPTFAAAAAKK</sequence>
<dbReference type="CDD" id="cd13560">
    <property type="entry name" value="PBP2_taurine"/>
    <property type="match status" value="1"/>
</dbReference>
<keyword evidence="7" id="KW-1185">Reference proteome</keyword>
<dbReference type="InterPro" id="IPR010068">
    <property type="entry name" value="Peri-bd_TauA"/>
</dbReference>
<comment type="similarity">
    <text evidence="2">Belongs to the bacterial solute-binding protein SsuA/TauA family.</text>
</comment>
<name>A0ABX2T2F5_9PROT</name>
<organism evidence="6 7">
    <name type="scientific">Azospirillum oleiclasticum</name>
    <dbReference type="NCBI Taxonomy" id="2735135"/>
    <lineage>
        <taxon>Bacteria</taxon>
        <taxon>Pseudomonadati</taxon>
        <taxon>Pseudomonadota</taxon>
        <taxon>Alphaproteobacteria</taxon>
        <taxon>Rhodospirillales</taxon>
        <taxon>Azospirillaceae</taxon>
        <taxon>Azospirillum</taxon>
    </lineage>
</organism>
<keyword evidence="3 4" id="KW-0732">Signal</keyword>
<feature type="signal peptide" evidence="4">
    <location>
        <begin position="1"/>
        <end position="24"/>
    </location>
</feature>
<evidence type="ECO:0000313" key="7">
    <source>
        <dbReference type="Proteomes" id="UP000584642"/>
    </source>
</evidence>
<evidence type="ECO:0000313" key="6">
    <source>
        <dbReference type="EMBL" id="NYZ18495.1"/>
    </source>
</evidence>
<dbReference type="RefSeq" id="WP_180280233.1">
    <property type="nucleotide sequence ID" value="NZ_JABFDB010000001.1"/>
</dbReference>
<evidence type="ECO:0000256" key="3">
    <source>
        <dbReference type="ARBA" id="ARBA00022729"/>
    </source>
</evidence>
<dbReference type="Gene3D" id="3.40.190.10">
    <property type="entry name" value="Periplasmic binding protein-like II"/>
    <property type="match status" value="2"/>
</dbReference>
<dbReference type="Proteomes" id="UP000584642">
    <property type="component" value="Unassembled WGS sequence"/>
</dbReference>
<dbReference type="SUPFAM" id="SSF53850">
    <property type="entry name" value="Periplasmic binding protein-like II"/>
    <property type="match status" value="1"/>
</dbReference>
<dbReference type="InterPro" id="IPR001638">
    <property type="entry name" value="Solute-binding_3/MltF_N"/>
</dbReference>
<comment type="subcellular location">
    <subcellularLocation>
        <location evidence="1">Periplasm</location>
    </subcellularLocation>
</comment>
<dbReference type="PANTHER" id="PTHR30024:SF47">
    <property type="entry name" value="TAURINE-BINDING PERIPLASMIC PROTEIN"/>
    <property type="match status" value="1"/>
</dbReference>
<dbReference type="PANTHER" id="PTHR30024">
    <property type="entry name" value="ALIPHATIC SULFONATES-BINDING PROTEIN-RELATED"/>
    <property type="match status" value="1"/>
</dbReference>
<proteinExistence type="inferred from homology"/>
<protein>
    <submittedName>
        <fullName evidence="6">Taurine ABC transporter substrate-binding protein</fullName>
    </submittedName>
</protein>
<dbReference type="NCBIfam" id="TIGR01729">
    <property type="entry name" value="taurine_ABC_bnd"/>
    <property type="match status" value="1"/>
</dbReference>
<dbReference type="SMART" id="SM00062">
    <property type="entry name" value="PBPb"/>
    <property type="match status" value="1"/>
</dbReference>
<comment type="caution">
    <text evidence="6">The sequence shown here is derived from an EMBL/GenBank/DDBJ whole genome shotgun (WGS) entry which is preliminary data.</text>
</comment>
<evidence type="ECO:0000256" key="2">
    <source>
        <dbReference type="ARBA" id="ARBA00010742"/>
    </source>
</evidence>
<accession>A0ABX2T2F5</accession>
<feature type="domain" description="Solute-binding protein family 3/N-terminal" evidence="5">
    <location>
        <begin position="28"/>
        <end position="245"/>
    </location>
</feature>
<gene>
    <name evidence="6" type="primary">tauA</name>
    <name evidence="6" type="ORF">HND93_02120</name>
</gene>
<evidence type="ECO:0000259" key="5">
    <source>
        <dbReference type="SMART" id="SM00062"/>
    </source>
</evidence>
<dbReference type="EMBL" id="JABFDB010000001">
    <property type="protein sequence ID" value="NYZ18495.1"/>
    <property type="molecule type" value="Genomic_DNA"/>
</dbReference>
<evidence type="ECO:0000256" key="1">
    <source>
        <dbReference type="ARBA" id="ARBA00004418"/>
    </source>
</evidence>
<evidence type="ECO:0000256" key="4">
    <source>
        <dbReference type="SAM" id="SignalP"/>
    </source>
</evidence>
<dbReference type="Pfam" id="PF04069">
    <property type="entry name" value="OpuAC"/>
    <property type="match status" value="1"/>
</dbReference>
<dbReference type="InterPro" id="IPR007210">
    <property type="entry name" value="ABC_Gly_betaine_transp_sub-bd"/>
</dbReference>
<reference evidence="6 7" key="1">
    <citation type="submission" date="2020-05" db="EMBL/GenBank/DDBJ databases">
        <title>Azospirillum oleiclasticum sp. nov, a nitrogen-fixing and heavy crude oil-emulsifying bacterium isolated from the crude oil of Yumen Oilfield.</title>
        <authorList>
            <person name="Wu D."/>
            <person name="Cai M."/>
            <person name="Zhang X."/>
        </authorList>
    </citation>
    <scope>NUCLEOTIDE SEQUENCE [LARGE SCALE GENOMIC DNA]</scope>
    <source>
        <strain evidence="6 7">ROY-1-1-2</strain>
    </source>
</reference>
<feature type="chain" id="PRO_5047230102" evidence="4">
    <location>
        <begin position="25"/>
        <end position="337"/>
    </location>
</feature>